<name>A0A7C9NTR3_9PROT</name>
<dbReference type="AlphaFoldDB" id="A0A7C9NTR3"/>
<dbReference type="Gene3D" id="2.60.40.420">
    <property type="entry name" value="Cupredoxins - blue copper proteins"/>
    <property type="match status" value="1"/>
</dbReference>
<dbReference type="InterPro" id="IPR008972">
    <property type="entry name" value="Cupredoxin"/>
</dbReference>
<evidence type="ECO:0000313" key="3">
    <source>
        <dbReference type="Proteomes" id="UP000483432"/>
    </source>
</evidence>
<evidence type="ECO:0000313" key="2">
    <source>
        <dbReference type="EMBL" id="NDP47865.1"/>
    </source>
</evidence>
<dbReference type="EMBL" id="JAAFGW010000062">
    <property type="protein sequence ID" value="NDP47865.1"/>
    <property type="molecule type" value="Genomic_DNA"/>
</dbReference>
<feature type="domain" description="EfeO-type cupredoxin-like" evidence="1">
    <location>
        <begin position="4"/>
        <end position="104"/>
    </location>
</feature>
<dbReference type="SUPFAM" id="SSF49503">
    <property type="entry name" value="Cupredoxins"/>
    <property type="match status" value="1"/>
</dbReference>
<accession>A0A7C9NTR3</accession>
<reference evidence="2 3" key="1">
    <citation type="submission" date="2019-09" db="EMBL/GenBank/DDBJ databases">
        <title>H2 Metabolism Revealed by Metagenomic Analysis in Subglacial Sediment of East Antarctica.</title>
        <authorList>
            <person name="Yang Z."/>
            <person name="Zhang Y."/>
            <person name="Lv Y."/>
            <person name="Yan W."/>
            <person name="Xiao X."/>
            <person name="Sun B."/>
            <person name="Ma H."/>
        </authorList>
    </citation>
    <scope>NUCLEOTIDE SEQUENCE [LARGE SCALE GENOMIC DNA]</scope>
    <source>
        <strain evidence="2">Bin2_2</strain>
    </source>
</reference>
<proteinExistence type="predicted"/>
<dbReference type="InterPro" id="IPR028096">
    <property type="entry name" value="EfeO_Cupredoxin"/>
</dbReference>
<gene>
    <name evidence="2" type="ORF">GZ085_05625</name>
</gene>
<evidence type="ECO:0000259" key="1">
    <source>
        <dbReference type="Pfam" id="PF13473"/>
    </source>
</evidence>
<protein>
    <submittedName>
        <fullName evidence="2">Cupredoxin domain-containing protein</fullName>
    </submittedName>
</protein>
<dbReference type="Pfam" id="PF13473">
    <property type="entry name" value="Cupredoxin_1"/>
    <property type="match status" value="1"/>
</dbReference>
<dbReference type="Proteomes" id="UP000483432">
    <property type="component" value="Unassembled WGS sequence"/>
</dbReference>
<comment type="caution">
    <text evidence="2">The sequence shown here is derived from an EMBL/GenBank/DDBJ whole genome shotgun (WGS) entry which is preliminary data.</text>
</comment>
<sequence length="105" mass="11632">MKYLAFAFLLIPVISFGADLEMALVIKDHQFIPAELKVPAGKKVKLIVSNQDSTPEEFESHQLNREKVIAGNAKATIYVGPLSPGKYTFWGEFHDKTARGVIVAE</sequence>
<organism evidence="2 3">
    <name type="scientific">Sulfuriferula multivorans</name>
    <dbReference type="NCBI Taxonomy" id="1559896"/>
    <lineage>
        <taxon>Bacteria</taxon>
        <taxon>Pseudomonadati</taxon>
        <taxon>Pseudomonadota</taxon>
        <taxon>Betaproteobacteria</taxon>
        <taxon>Nitrosomonadales</taxon>
        <taxon>Sulfuricellaceae</taxon>
        <taxon>Sulfuriferula</taxon>
    </lineage>
</organism>